<keyword evidence="3" id="KW-1185">Reference proteome</keyword>
<dbReference type="InterPro" id="IPR003018">
    <property type="entry name" value="GAF"/>
</dbReference>
<dbReference type="SUPFAM" id="SSF55781">
    <property type="entry name" value="GAF domain-like"/>
    <property type="match status" value="1"/>
</dbReference>
<dbReference type="Proteomes" id="UP000703038">
    <property type="component" value="Unassembled WGS sequence"/>
</dbReference>
<protein>
    <recommendedName>
        <fullName evidence="1">GAF domain-containing protein</fullName>
    </recommendedName>
</protein>
<evidence type="ECO:0000313" key="2">
    <source>
        <dbReference type="EMBL" id="MBM7417262.1"/>
    </source>
</evidence>
<gene>
    <name evidence="2" type="ORF">JOE42_003995</name>
</gene>
<reference evidence="2 3" key="1">
    <citation type="submission" date="2021-01" db="EMBL/GenBank/DDBJ databases">
        <title>Genomics of switchgrass bacterial isolates.</title>
        <authorList>
            <person name="Shade A."/>
        </authorList>
    </citation>
    <scope>NUCLEOTIDE SEQUENCE [LARGE SCALE GENOMIC DNA]</scope>
    <source>
        <strain evidence="2 3">PvP111</strain>
    </source>
</reference>
<proteinExistence type="predicted"/>
<accession>A0ABS2KZB4</accession>
<dbReference type="Gene3D" id="3.30.450.40">
    <property type="match status" value="1"/>
</dbReference>
<name>A0ABS2KZB4_9NOCA</name>
<comment type="caution">
    <text evidence="2">The sequence shown here is derived from an EMBL/GenBank/DDBJ whole genome shotgun (WGS) entry which is preliminary data.</text>
</comment>
<dbReference type="EMBL" id="JAFBBK010000001">
    <property type="protein sequence ID" value="MBM7417262.1"/>
    <property type="molecule type" value="Genomic_DNA"/>
</dbReference>
<dbReference type="RefSeq" id="WP_204869896.1">
    <property type="nucleotide sequence ID" value="NZ_JAFBBK010000001.1"/>
</dbReference>
<evidence type="ECO:0000313" key="3">
    <source>
        <dbReference type="Proteomes" id="UP000703038"/>
    </source>
</evidence>
<dbReference type="Pfam" id="PF01590">
    <property type="entry name" value="GAF"/>
    <property type="match status" value="1"/>
</dbReference>
<feature type="domain" description="GAF" evidence="1">
    <location>
        <begin position="22"/>
        <end position="157"/>
    </location>
</feature>
<organism evidence="2 3">
    <name type="scientific">Rhodococcoides corynebacterioides</name>
    <dbReference type="NCBI Taxonomy" id="53972"/>
    <lineage>
        <taxon>Bacteria</taxon>
        <taxon>Bacillati</taxon>
        <taxon>Actinomycetota</taxon>
        <taxon>Actinomycetes</taxon>
        <taxon>Mycobacteriales</taxon>
        <taxon>Nocardiaceae</taxon>
        <taxon>Rhodococcoides</taxon>
    </lineage>
</organism>
<evidence type="ECO:0000259" key="1">
    <source>
        <dbReference type="Pfam" id="PF01590"/>
    </source>
</evidence>
<dbReference type="InterPro" id="IPR029016">
    <property type="entry name" value="GAF-like_dom_sf"/>
</dbReference>
<sequence>MNTTPTRLALADITATLVTRFDLPALLERIAGTALTGFDAHIAVISLLDGDALHAVATASVGSAAADERLFTSGPVRTSARETAVAMIGDASAAGTSRWEQYRALAEESGVGAVRAYPIVALGVGLGALAVYTAEPWGTQRPDELGQMLADLTALALTTGASEMRRVDASAAVQAVLSGAATISGATGVLAEFFDDTTAAARTRLSRLARAHGTTDSEHAAAIIAAQNVAPADIGSSELIHRPTNLVPPRRFDS</sequence>